<dbReference type="PROSITE" id="PS00588">
    <property type="entry name" value="FLAGELLA_BB_ROD"/>
    <property type="match status" value="1"/>
</dbReference>
<keyword evidence="10" id="KW-0966">Cell projection</keyword>
<keyword evidence="10" id="KW-0969">Cilium</keyword>
<comment type="caution">
    <text evidence="10">The sequence shown here is derived from an EMBL/GenBank/DDBJ whole genome shotgun (WGS) entry which is preliminary data.</text>
</comment>
<evidence type="ECO:0000259" key="9">
    <source>
        <dbReference type="Pfam" id="PF22692"/>
    </source>
</evidence>
<evidence type="ECO:0000256" key="1">
    <source>
        <dbReference type="ARBA" id="ARBA00004117"/>
    </source>
</evidence>
<evidence type="ECO:0000256" key="4">
    <source>
        <dbReference type="ARBA" id="ARBA00023143"/>
    </source>
</evidence>
<keyword evidence="11" id="KW-1185">Reference proteome</keyword>
<gene>
    <name evidence="10" type="ORF">D3273_18310</name>
</gene>
<accession>A0A4Q2U5Z2</accession>
<dbReference type="OrthoDB" id="8372879at2"/>
<dbReference type="SUPFAM" id="SSF117143">
    <property type="entry name" value="Flagellar hook protein flgE"/>
    <property type="match status" value="1"/>
</dbReference>
<dbReference type="EMBL" id="QYBB01000024">
    <property type="protein sequence ID" value="RYC30491.1"/>
    <property type="molecule type" value="Genomic_DNA"/>
</dbReference>
<evidence type="ECO:0000256" key="2">
    <source>
        <dbReference type="ARBA" id="ARBA00009677"/>
    </source>
</evidence>
<evidence type="ECO:0000256" key="3">
    <source>
        <dbReference type="ARBA" id="ARBA00019015"/>
    </source>
</evidence>
<dbReference type="InterPro" id="IPR053967">
    <property type="entry name" value="LlgE_F_G-like_D1"/>
</dbReference>
<evidence type="ECO:0000259" key="8">
    <source>
        <dbReference type="Pfam" id="PF07559"/>
    </source>
</evidence>
<feature type="domain" description="Flagellar hook protein FlgE D2" evidence="8">
    <location>
        <begin position="188"/>
        <end position="319"/>
    </location>
</feature>
<dbReference type="PANTHER" id="PTHR30435:SF1">
    <property type="entry name" value="FLAGELLAR HOOK PROTEIN FLGE"/>
    <property type="match status" value="1"/>
</dbReference>
<dbReference type="InterPro" id="IPR037058">
    <property type="entry name" value="Falgellar_hook_FlgE_sf"/>
</dbReference>
<organism evidence="10 11">
    <name type="scientific">Lichenibacterium minor</name>
    <dbReference type="NCBI Taxonomy" id="2316528"/>
    <lineage>
        <taxon>Bacteria</taxon>
        <taxon>Pseudomonadati</taxon>
        <taxon>Pseudomonadota</taxon>
        <taxon>Alphaproteobacteria</taxon>
        <taxon>Hyphomicrobiales</taxon>
        <taxon>Lichenihabitantaceae</taxon>
        <taxon>Lichenibacterium</taxon>
    </lineage>
</organism>
<feature type="domain" description="Flagellar hook protein FlgE/F/G-like D1" evidence="9">
    <location>
        <begin position="84"/>
        <end position="126"/>
    </location>
</feature>
<dbReference type="InterPro" id="IPR001444">
    <property type="entry name" value="Flag_bb_rod_N"/>
</dbReference>
<dbReference type="GO" id="GO:0009424">
    <property type="term" value="C:bacterial-type flagellum hook"/>
    <property type="evidence" value="ECO:0007669"/>
    <property type="project" value="TreeGrafter"/>
</dbReference>
<evidence type="ECO:0000259" key="7">
    <source>
        <dbReference type="Pfam" id="PF06429"/>
    </source>
</evidence>
<dbReference type="GO" id="GO:0005829">
    <property type="term" value="C:cytosol"/>
    <property type="evidence" value="ECO:0007669"/>
    <property type="project" value="TreeGrafter"/>
</dbReference>
<evidence type="ECO:0000313" key="10">
    <source>
        <dbReference type="EMBL" id="RYC30491.1"/>
    </source>
</evidence>
<dbReference type="RefSeq" id="WP_129228341.1">
    <property type="nucleotide sequence ID" value="NZ_QYBB01000024.1"/>
</dbReference>
<dbReference type="NCBIfam" id="TIGR03506">
    <property type="entry name" value="FlgEFG_subfam"/>
    <property type="match status" value="1"/>
</dbReference>
<evidence type="ECO:0000256" key="5">
    <source>
        <dbReference type="RuleBase" id="RU362116"/>
    </source>
</evidence>
<dbReference type="PANTHER" id="PTHR30435">
    <property type="entry name" value="FLAGELLAR PROTEIN"/>
    <property type="match status" value="1"/>
</dbReference>
<dbReference type="InterPro" id="IPR020013">
    <property type="entry name" value="Flagellar_FlgE/F/G"/>
</dbReference>
<protein>
    <recommendedName>
        <fullName evidence="3 5">Flagellar hook protein FlgE</fullName>
    </recommendedName>
</protein>
<evidence type="ECO:0000313" key="11">
    <source>
        <dbReference type="Proteomes" id="UP000290759"/>
    </source>
</evidence>
<keyword evidence="4 5" id="KW-0975">Bacterial flagellum</keyword>
<dbReference type="Pfam" id="PF00460">
    <property type="entry name" value="Flg_bb_rod"/>
    <property type="match status" value="1"/>
</dbReference>
<dbReference type="InterPro" id="IPR037925">
    <property type="entry name" value="FlgE/F/G-like"/>
</dbReference>
<dbReference type="Pfam" id="PF22692">
    <property type="entry name" value="LlgE_F_G_D1"/>
    <property type="match status" value="1"/>
</dbReference>
<dbReference type="InterPro" id="IPR011491">
    <property type="entry name" value="FlgE_D2"/>
</dbReference>
<sequence length="440" mass="44186">MSLFGTLNTGVSGMAAQASMLSTIGDNIANSSTTGYKSANVAFETMLGNQTVSQYTSGGVQTKINYNIGDQGTLSSTTSTTDLAVKGSGFFVVQGADGSTALTRAGSFVTDSSGDLTNTAGYKLLGYNLTDGSTATANGTGGLQVINLSNQQLNAAPSQTGSLQFNVNSGTAATTGTSPGSAAAAAITNANADGSSKTSLVAYDSLGNAVTLDVYLTKTKDSDLTKTPPTPAVWEAAIYNHADESTDGTGYTKAALSTQTMSYDGTTGKLTSITTGTTAVTSPLSLSVTIPNGKTLAIDVSKSTQLASAFNVNTASVDGSAPSKLDHVTIGTDGTVTSVYANGVSQATYRIPLADVPSPDSLTSLSGNAYQVSLASGSLTIGTATTGALGAIDSSSLESSDVDLAAELTSMISTQRSYEANSKVIQASSDLLKVVDQLSG</sequence>
<dbReference type="Pfam" id="PF06429">
    <property type="entry name" value="Flg_bbr_C"/>
    <property type="match status" value="1"/>
</dbReference>
<comment type="similarity">
    <text evidence="2 5">Belongs to the flagella basal body rod proteins family.</text>
</comment>
<evidence type="ECO:0000259" key="6">
    <source>
        <dbReference type="Pfam" id="PF00460"/>
    </source>
</evidence>
<keyword evidence="10" id="KW-0282">Flagellum</keyword>
<dbReference type="GO" id="GO:0071978">
    <property type="term" value="P:bacterial-type flagellum-dependent swarming motility"/>
    <property type="evidence" value="ECO:0007669"/>
    <property type="project" value="TreeGrafter"/>
</dbReference>
<dbReference type="Gene3D" id="2.60.98.20">
    <property type="entry name" value="Flagellar hook protein FlgE"/>
    <property type="match status" value="1"/>
</dbReference>
<dbReference type="Proteomes" id="UP000290759">
    <property type="component" value="Unassembled WGS sequence"/>
</dbReference>
<reference evidence="10 11" key="2">
    <citation type="submission" date="2019-02" db="EMBL/GenBank/DDBJ databases">
        <title>'Lichenibacterium ramalinii' gen. nov. sp. nov., 'Lichenibacterium minor' gen. nov. sp. nov.</title>
        <authorList>
            <person name="Pankratov T."/>
        </authorList>
    </citation>
    <scope>NUCLEOTIDE SEQUENCE [LARGE SCALE GENOMIC DNA]</scope>
    <source>
        <strain evidence="10 11">RmlP026</strain>
    </source>
</reference>
<feature type="domain" description="Flagellar basal-body/hook protein C-terminal" evidence="7">
    <location>
        <begin position="395"/>
        <end position="438"/>
    </location>
</feature>
<comment type="function">
    <text evidence="5">A flexible structure which links the flagellar filament to the drive apparatus in the basal body.</text>
</comment>
<dbReference type="Pfam" id="PF07559">
    <property type="entry name" value="FlgE_D2"/>
    <property type="match status" value="1"/>
</dbReference>
<dbReference type="InterPro" id="IPR019776">
    <property type="entry name" value="Flagellar_basal_body_rod_CS"/>
</dbReference>
<name>A0A4Q2U5Z2_9HYPH</name>
<dbReference type="InterPro" id="IPR010930">
    <property type="entry name" value="Flg_bb/hook_C_dom"/>
</dbReference>
<dbReference type="AlphaFoldDB" id="A0A4Q2U5Z2"/>
<dbReference type="GO" id="GO:0009425">
    <property type="term" value="C:bacterial-type flagellum basal body"/>
    <property type="evidence" value="ECO:0007669"/>
    <property type="project" value="UniProtKB-SubCell"/>
</dbReference>
<proteinExistence type="inferred from homology"/>
<feature type="domain" description="Flagellar basal body rod protein N-terminal" evidence="6">
    <location>
        <begin position="7"/>
        <end position="37"/>
    </location>
</feature>
<comment type="subcellular location">
    <subcellularLocation>
        <location evidence="1 5">Bacterial flagellum basal body</location>
    </subcellularLocation>
</comment>
<reference evidence="10 11" key="1">
    <citation type="submission" date="2018-12" db="EMBL/GenBank/DDBJ databases">
        <authorList>
            <person name="Grouzdev D.S."/>
            <person name="Krutkina M.S."/>
        </authorList>
    </citation>
    <scope>NUCLEOTIDE SEQUENCE [LARGE SCALE GENOMIC DNA]</scope>
    <source>
        <strain evidence="10 11">RmlP026</strain>
    </source>
</reference>